<evidence type="ECO:0000256" key="10">
    <source>
        <dbReference type="ARBA" id="ARBA00049551"/>
    </source>
</evidence>
<accession>A0A7I8K3D1</accession>
<reference evidence="12" key="1">
    <citation type="submission" date="2020-02" db="EMBL/GenBank/DDBJ databases">
        <authorList>
            <person name="Scholz U."/>
            <person name="Mascher M."/>
            <person name="Fiebig A."/>
        </authorList>
    </citation>
    <scope>NUCLEOTIDE SEQUENCE</scope>
</reference>
<keyword evidence="7 11" id="KW-1133">Transmembrane helix</keyword>
<dbReference type="GO" id="GO:0016020">
    <property type="term" value="C:membrane"/>
    <property type="evidence" value="ECO:0007669"/>
    <property type="project" value="UniProtKB-SubCell"/>
</dbReference>
<evidence type="ECO:0000256" key="3">
    <source>
        <dbReference type="ARBA" id="ARBA00008472"/>
    </source>
</evidence>
<keyword evidence="8 11" id="KW-0472">Membrane</keyword>
<name>A0A7I8K3D1_SPIIN</name>
<feature type="transmembrane region" description="Helical" evidence="11">
    <location>
        <begin position="56"/>
        <end position="77"/>
    </location>
</feature>
<dbReference type="AlphaFoldDB" id="A0A7I8K3D1"/>
<comment type="similarity">
    <text evidence="3">Belongs to the complex I subunit 3 family.</text>
</comment>
<comment type="catalytic activity">
    <reaction evidence="10">
        <text>a ubiquinone + NADH + 5 H(+)(in) = a ubiquinol + NAD(+) + 4 H(+)(out)</text>
        <dbReference type="Rhea" id="RHEA:29091"/>
        <dbReference type="Rhea" id="RHEA-COMP:9565"/>
        <dbReference type="Rhea" id="RHEA-COMP:9566"/>
        <dbReference type="ChEBI" id="CHEBI:15378"/>
        <dbReference type="ChEBI" id="CHEBI:16389"/>
        <dbReference type="ChEBI" id="CHEBI:17976"/>
        <dbReference type="ChEBI" id="CHEBI:57540"/>
        <dbReference type="ChEBI" id="CHEBI:57945"/>
        <dbReference type="EC" id="7.1.1.2"/>
    </reaction>
</comment>
<evidence type="ECO:0000256" key="11">
    <source>
        <dbReference type="SAM" id="Phobius"/>
    </source>
</evidence>
<protein>
    <recommendedName>
        <fullName evidence="4">NADH-ubiquinone oxidoreductase chain 3</fullName>
    </recommendedName>
    <alternativeName>
        <fullName evidence="9">NADH dehydrogenase subunit 3</fullName>
    </alternativeName>
</protein>
<evidence type="ECO:0000256" key="6">
    <source>
        <dbReference type="ARBA" id="ARBA00022692"/>
    </source>
</evidence>
<comment type="subcellular location">
    <subcellularLocation>
        <location evidence="2">Membrane</location>
    </subcellularLocation>
</comment>
<dbReference type="InterPro" id="IPR000440">
    <property type="entry name" value="NADH_UbQ/plastoQ_OxRdtase_su3"/>
</dbReference>
<dbReference type="InterPro" id="IPR038430">
    <property type="entry name" value="NDAH_ubi_oxred_su3_sf"/>
</dbReference>
<dbReference type="Gene3D" id="1.20.58.1610">
    <property type="entry name" value="NADH:ubiquinone/plastoquinone oxidoreductase, chain 3"/>
    <property type="match status" value="1"/>
</dbReference>
<evidence type="ECO:0000256" key="8">
    <source>
        <dbReference type="ARBA" id="ARBA00023136"/>
    </source>
</evidence>
<evidence type="ECO:0000256" key="2">
    <source>
        <dbReference type="ARBA" id="ARBA00004370"/>
    </source>
</evidence>
<keyword evidence="13" id="KW-1185">Reference proteome</keyword>
<organism evidence="12 13">
    <name type="scientific">Spirodela intermedia</name>
    <name type="common">Intermediate duckweed</name>
    <dbReference type="NCBI Taxonomy" id="51605"/>
    <lineage>
        <taxon>Eukaryota</taxon>
        <taxon>Viridiplantae</taxon>
        <taxon>Streptophyta</taxon>
        <taxon>Embryophyta</taxon>
        <taxon>Tracheophyta</taxon>
        <taxon>Spermatophyta</taxon>
        <taxon>Magnoliopsida</taxon>
        <taxon>Liliopsida</taxon>
        <taxon>Araceae</taxon>
        <taxon>Lemnoideae</taxon>
        <taxon>Spirodela</taxon>
    </lineage>
</organism>
<evidence type="ECO:0000256" key="1">
    <source>
        <dbReference type="ARBA" id="ARBA00003257"/>
    </source>
</evidence>
<dbReference type="Pfam" id="PF00507">
    <property type="entry name" value="Oxidored_q4"/>
    <property type="match status" value="1"/>
</dbReference>
<evidence type="ECO:0000313" key="13">
    <source>
        <dbReference type="Proteomes" id="UP000663760"/>
    </source>
</evidence>
<dbReference type="Proteomes" id="UP000663760">
    <property type="component" value="Chromosome 2"/>
</dbReference>
<gene>
    <name evidence="12" type="ORF">SI8410_02002095</name>
</gene>
<evidence type="ECO:0000256" key="9">
    <source>
        <dbReference type="ARBA" id="ARBA00031029"/>
    </source>
</evidence>
<sequence>MIHHILLQKGTIVSHCFKYGYESGVEPMGDAWLQFRNLLSYVALVFVVFDIEFDVLGVSVYIEGLVFVLIAIAGSVYA</sequence>
<dbReference type="OrthoDB" id="1852333at2759"/>
<keyword evidence="6 11" id="KW-0812">Transmembrane</keyword>
<dbReference type="EMBL" id="LR746265">
    <property type="protein sequence ID" value="CAA7390633.1"/>
    <property type="molecule type" value="Genomic_DNA"/>
</dbReference>
<evidence type="ECO:0000256" key="7">
    <source>
        <dbReference type="ARBA" id="ARBA00022989"/>
    </source>
</evidence>
<evidence type="ECO:0000313" key="12">
    <source>
        <dbReference type="EMBL" id="CAA7390633.1"/>
    </source>
</evidence>
<evidence type="ECO:0000256" key="5">
    <source>
        <dbReference type="ARBA" id="ARBA00022448"/>
    </source>
</evidence>
<keyword evidence="5" id="KW-0813">Transport</keyword>
<evidence type="ECO:0000256" key="4">
    <source>
        <dbReference type="ARBA" id="ARBA00021007"/>
    </source>
</evidence>
<proteinExistence type="inferred from homology"/>
<dbReference type="GO" id="GO:0008137">
    <property type="term" value="F:NADH dehydrogenase (ubiquinone) activity"/>
    <property type="evidence" value="ECO:0007669"/>
    <property type="project" value="UniProtKB-EC"/>
</dbReference>
<comment type="function">
    <text evidence="1">Core subunit of the mitochondrial membrane respiratory chain NADH dehydrogenase (Complex I) that is believed to belong to the minimal assembly required for catalysis. Complex I functions in the transfer of electrons from NADH to the respiratory chain. The immediate electron acceptor for the enzyme is believed to be ubiquinone.</text>
</comment>